<sequence length="46" mass="5492">MSAEHLSLPRTGLDRLIDVWLQMHDVLLPELPRVLWRHQYPGQFNL</sequence>
<dbReference type="AlphaFoldDB" id="A0A1Y0V4G3"/>
<proteinExistence type="predicted"/>
<organism evidence="1 2">
    <name type="scientific">Acetobacter ascendens</name>
    <dbReference type="NCBI Taxonomy" id="481146"/>
    <lineage>
        <taxon>Bacteria</taxon>
        <taxon>Pseudomonadati</taxon>
        <taxon>Pseudomonadota</taxon>
        <taxon>Alphaproteobacteria</taxon>
        <taxon>Acetobacterales</taxon>
        <taxon>Acetobacteraceae</taxon>
        <taxon>Acetobacter</taxon>
    </lineage>
</organism>
<accession>A0A1Y0V4G3</accession>
<name>A0A1Y0V4G3_9PROT</name>
<evidence type="ECO:0000313" key="2">
    <source>
        <dbReference type="Proteomes" id="UP000195633"/>
    </source>
</evidence>
<reference evidence="1 2" key="1">
    <citation type="submission" date="2017-05" db="EMBL/GenBank/DDBJ databases">
        <title>Genome sequence of Acetobacter pasteurianus subsp. ascendens strain SRCM101447.</title>
        <authorList>
            <person name="Cho S.H."/>
        </authorList>
    </citation>
    <scope>NUCLEOTIDE SEQUENCE [LARGE SCALE GENOMIC DNA]</scope>
    <source>
        <strain evidence="1 2">SRCM101447</strain>
    </source>
</reference>
<gene>
    <name evidence="1" type="ORF">S101447_01730</name>
</gene>
<protein>
    <submittedName>
        <fullName evidence="1">Uncharacterized protein</fullName>
    </submittedName>
</protein>
<evidence type="ECO:0000313" key="1">
    <source>
        <dbReference type="EMBL" id="ARW10799.1"/>
    </source>
</evidence>
<dbReference type="EMBL" id="CP021524">
    <property type="protein sequence ID" value="ARW10799.1"/>
    <property type="molecule type" value="Genomic_DNA"/>
</dbReference>
<dbReference type="Proteomes" id="UP000195633">
    <property type="component" value="Chromosome"/>
</dbReference>